<dbReference type="Pfam" id="PF13921">
    <property type="entry name" value="Myb_DNA-bind_6"/>
    <property type="match status" value="1"/>
</dbReference>
<dbReference type="PANTHER" id="PTHR45614:SF265">
    <property type="entry name" value="MYB-LIKE DOMAIN-CONTAINING PROTEIN-RELATED"/>
    <property type="match status" value="1"/>
</dbReference>
<dbReference type="EMBL" id="VCHE01000035">
    <property type="protein sequence ID" value="KAB2575249.1"/>
    <property type="molecule type" value="Genomic_DNA"/>
</dbReference>
<evidence type="ECO:0000259" key="4">
    <source>
        <dbReference type="PROSITE" id="PS51294"/>
    </source>
</evidence>
<evidence type="ECO:0000259" key="3">
    <source>
        <dbReference type="PROSITE" id="PS51293"/>
    </source>
</evidence>
<accession>A0A5N5DBX8</accession>
<evidence type="ECO:0000313" key="5">
    <source>
        <dbReference type="EMBL" id="KAB2575249.1"/>
    </source>
</evidence>
<dbReference type="InterPro" id="IPR001005">
    <property type="entry name" value="SANT/Myb"/>
</dbReference>
<feature type="compositionally biased region" description="Low complexity" evidence="1">
    <location>
        <begin position="208"/>
        <end position="223"/>
    </location>
</feature>
<protein>
    <submittedName>
        <fullName evidence="5">Myb-related protein B</fullName>
    </submittedName>
</protein>
<dbReference type="InterPro" id="IPR009057">
    <property type="entry name" value="Homeodomain-like_sf"/>
</dbReference>
<name>A0A5N5DBX8_9PEZI</name>
<comment type="caution">
    <text evidence="5">The sequence shown here is derived from an EMBL/GenBank/DDBJ whole genome shotgun (WGS) entry which is preliminary data.</text>
</comment>
<dbReference type="InterPro" id="IPR017930">
    <property type="entry name" value="Myb_dom"/>
</dbReference>
<sequence>MSRGHIKDSAMHPNPAVLASTGPVVRRRWTPAEDDILRTEAELQSKDGRPSDWKRIALRIPGRSNKDCRKRWNKIFTRINKGTWNPEEDEALREAVMQYGCRWAQVAQQVGSRNAEQCAKRWNHSLDPEVDRSVWTKEEDACLLDAITKYGKSWKTIAEQVFPRRSTTDIKNRYSIIIRRQSPNRESNATLKMSESPSPQGISSPEDLGSLSEPLGSSISSNGSPSHFDVLSFSSSSPEMTEVLPSVDNTSIVGLGVGLDKSMFYDLSHVDPNLHIHPTMDAFNALPWKLEDTFSGQVEQNFNSSGPMHWEGGYEDLSAGGVMTVHHEDDAHCASTPNPVNTPNSSSKVTLQMEGVSSHLLHRMLGMLLESQTQFRIESR</sequence>
<dbReference type="CDD" id="cd00167">
    <property type="entry name" value="SANT"/>
    <property type="match status" value="3"/>
</dbReference>
<evidence type="ECO:0000313" key="6">
    <source>
        <dbReference type="Proteomes" id="UP000325902"/>
    </source>
</evidence>
<feature type="domain" description="HTH myb-type" evidence="4">
    <location>
        <begin position="78"/>
        <end position="130"/>
    </location>
</feature>
<dbReference type="SUPFAM" id="SSF46689">
    <property type="entry name" value="Homeodomain-like"/>
    <property type="match status" value="2"/>
</dbReference>
<gene>
    <name evidence="5" type="primary">mybl2</name>
    <name evidence="5" type="ORF">DBV05_g6184</name>
</gene>
<keyword evidence="6" id="KW-1185">Reference proteome</keyword>
<dbReference type="InterPro" id="IPR050560">
    <property type="entry name" value="MYB_TF"/>
</dbReference>
<dbReference type="PROSITE" id="PS50090">
    <property type="entry name" value="MYB_LIKE"/>
    <property type="match status" value="3"/>
</dbReference>
<evidence type="ECO:0000259" key="2">
    <source>
        <dbReference type="PROSITE" id="PS50090"/>
    </source>
</evidence>
<organism evidence="5 6">
    <name type="scientific">Lasiodiplodia theobromae</name>
    <dbReference type="NCBI Taxonomy" id="45133"/>
    <lineage>
        <taxon>Eukaryota</taxon>
        <taxon>Fungi</taxon>
        <taxon>Dikarya</taxon>
        <taxon>Ascomycota</taxon>
        <taxon>Pezizomycotina</taxon>
        <taxon>Dothideomycetes</taxon>
        <taxon>Dothideomycetes incertae sedis</taxon>
        <taxon>Botryosphaeriales</taxon>
        <taxon>Botryosphaeriaceae</taxon>
        <taxon>Lasiodiplodia</taxon>
    </lineage>
</organism>
<dbReference type="PANTHER" id="PTHR45614">
    <property type="entry name" value="MYB PROTEIN-RELATED"/>
    <property type="match status" value="1"/>
</dbReference>
<dbReference type="SMART" id="SM00717">
    <property type="entry name" value="SANT"/>
    <property type="match status" value="3"/>
</dbReference>
<feature type="domain" description="Myb-like" evidence="2">
    <location>
        <begin position="26"/>
        <end position="75"/>
    </location>
</feature>
<dbReference type="GO" id="GO:0000978">
    <property type="term" value="F:RNA polymerase II cis-regulatory region sequence-specific DNA binding"/>
    <property type="evidence" value="ECO:0007669"/>
    <property type="project" value="TreeGrafter"/>
</dbReference>
<dbReference type="GO" id="GO:0000981">
    <property type="term" value="F:DNA-binding transcription factor activity, RNA polymerase II-specific"/>
    <property type="evidence" value="ECO:0007669"/>
    <property type="project" value="TreeGrafter"/>
</dbReference>
<dbReference type="InterPro" id="IPR017884">
    <property type="entry name" value="SANT_dom"/>
</dbReference>
<feature type="compositionally biased region" description="Polar residues" evidence="1">
    <location>
        <begin position="185"/>
        <end position="203"/>
    </location>
</feature>
<evidence type="ECO:0000256" key="1">
    <source>
        <dbReference type="SAM" id="MobiDB-lite"/>
    </source>
</evidence>
<reference evidence="5 6" key="1">
    <citation type="journal article" date="2019" name="Sci. Rep.">
        <title>A multi-omics analysis of the grapevine pathogen Lasiodiplodia theobromae reveals that temperature affects the expression of virulence- and pathogenicity-related genes.</title>
        <authorList>
            <person name="Felix C."/>
            <person name="Meneses R."/>
            <person name="Goncalves M.F.M."/>
            <person name="Tilleman L."/>
            <person name="Duarte A.S."/>
            <person name="Jorrin-Novo J.V."/>
            <person name="Van de Peer Y."/>
            <person name="Deforce D."/>
            <person name="Van Nieuwerburgh F."/>
            <person name="Esteves A.C."/>
            <person name="Alves A."/>
        </authorList>
    </citation>
    <scope>NUCLEOTIDE SEQUENCE [LARGE SCALE GENOMIC DNA]</scope>
    <source>
        <strain evidence="5 6">LA-SOL3</strain>
    </source>
</reference>
<proteinExistence type="predicted"/>
<feature type="region of interest" description="Disordered" evidence="1">
    <location>
        <begin position="185"/>
        <end position="223"/>
    </location>
</feature>
<dbReference type="Pfam" id="PF00249">
    <property type="entry name" value="Myb_DNA-binding"/>
    <property type="match status" value="1"/>
</dbReference>
<dbReference type="Proteomes" id="UP000325902">
    <property type="component" value="Unassembled WGS sequence"/>
</dbReference>
<dbReference type="GO" id="GO:0005634">
    <property type="term" value="C:nucleus"/>
    <property type="evidence" value="ECO:0007669"/>
    <property type="project" value="TreeGrafter"/>
</dbReference>
<dbReference type="AlphaFoldDB" id="A0A5N5DBX8"/>
<feature type="domain" description="Myb-like" evidence="2">
    <location>
        <begin position="76"/>
        <end position="126"/>
    </location>
</feature>
<feature type="domain" description="HTH myb-type" evidence="4">
    <location>
        <begin position="24"/>
        <end position="74"/>
    </location>
</feature>
<dbReference type="OrthoDB" id="2143914at2759"/>
<dbReference type="Gene3D" id="1.10.10.60">
    <property type="entry name" value="Homeodomain-like"/>
    <property type="match status" value="3"/>
</dbReference>
<dbReference type="PROSITE" id="PS51293">
    <property type="entry name" value="SANT"/>
    <property type="match status" value="1"/>
</dbReference>
<feature type="domain" description="HTH myb-type" evidence="4">
    <location>
        <begin position="132"/>
        <end position="182"/>
    </location>
</feature>
<dbReference type="PROSITE" id="PS51294">
    <property type="entry name" value="HTH_MYB"/>
    <property type="match status" value="3"/>
</dbReference>
<feature type="domain" description="SANT" evidence="3">
    <location>
        <begin position="79"/>
        <end position="118"/>
    </location>
</feature>
<feature type="domain" description="Myb-like" evidence="2">
    <location>
        <begin position="127"/>
        <end position="178"/>
    </location>
</feature>